<comment type="caution">
    <text evidence="1">The sequence shown here is derived from an EMBL/GenBank/DDBJ whole genome shotgun (WGS) entry which is preliminary data.</text>
</comment>
<organism evidence="1 2">
    <name type="scientific">Streptomyces gilvifuscus</name>
    <dbReference type="NCBI Taxonomy" id="1550617"/>
    <lineage>
        <taxon>Bacteria</taxon>
        <taxon>Bacillati</taxon>
        <taxon>Actinomycetota</taxon>
        <taxon>Actinomycetes</taxon>
        <taxon>Kitasatosporales</taxon>
        <taxon>Streptomycetaceae</taxon>
        <taxon>Streptomyces</taxon>
    </lineage>
</organism>
<dbReference type="SUPFAM" id="SSF48403">
    <property type="entry name" value="Ankyrin repeat"/>
    <property type="match status" value="1"/>
</dbReference>
<proteinExistence type="predicted"/>
<dbReference type="Proteomes" id="UP001221328">
    <property type="component" value="Unassembled WGS sequence"/>
</dbReference>
<dbReference type="RefSeq" id="WP_272173768.1">
    <property type="nucleotide sequence ID" value="NZ_JAQOSK010000001.1"/>
</dbReference>
<keyword evidence="2" id="KW-1185">Reference proteome</keyword>
<dbReference type="EMBL" id="JAQOSK010000001">
    <property type="protein sequence ID" value="MDC2953075.1"/>
    <property type="molecule type" value="Genomic_DNA"/>
</dbReference>
<gene>
    <name evidence="1" type="ORF">PO587_01250</name>
</gene>
<reference evidence="1 2" key="1">
    <citation type="journal article" date="2015" name="Int. J. Syst. Evol. Microbiol.">
        <title>Streptomyces gilvifuscus sp. nov., an actinomycete that produces antibacterial compounds isolated from soil.</title>
        <authorList>
            <person name="Nguyen T.M."/>
            <person name="Kim J."/>
        </authorList>
    </citation>
    <scope>NUCLEOTIDE SEQUENCE [LARGE SCALE GENOMIC DNA]</scope>
    <source>
        <strain evidence="1 2">T113</strain>
    </source>
</reference>
<evidence type="ECO:0000313" key="2">
    <source>
        <dbReference type="Proteomes" id="UP001221328"/>
    </source>
</evidence>
<dbReference type="Gene3D" id="1.25.40.20">
    <property type="entry name" value="Ankyrin repeat-containing domain"/>
    <property type="match status" value="1"/>
</dbReference>
<name>A0ABT5FKN2_9ACTN</name>
<accession>A0ABT5FKN2</accession>
<sequence>MENTWTPAHRAVENQDAETLAQLLAKGVDPDEACDSMTLLAHAIDVEGDSALQSGGPLTVHTTAVLLAFGADPQLPCGDGQTPMDLALHYEHDLAVELLQRHISG</sequence>
<protein>
    <submittedName>
        <fullName evidence="1">Ankyrin repeat domain-containing protein</fullName>
    </submittedName>
</protein>
<dbReference type="Pfam" id="PF00023">
    <property type="entry name" value="Ank"/>
    <property type="match status" value="1"/>
</dbReference>
<dbReference type="InterPro" id="IPR036770">
    <property type="entry name" value="Ankyrin_rpt-contain_sf"/>
</dbReference>
<evidence type="ECO:0000313" key="1">
    <source>
        <dbReference type="EMBL" id="MDC2953075.1"/>
    </source>
</evidence>
<dbReference type="InterPro" id="IPR002110">
    <property type="entry name" value="Ankyrin_rpt"/>
</dbReference>